<sequence length="73" mass="8254">MEPYQTLIGVVLEKVGQTYKELKFNYDGLEGVLKGHSQAEIEQTPELLTITMLKDMYGALILELEQQLPGIKD</sequence>
<comment type="caution">
    <text evidence="1">The sequence shown here is derived from an EMBL/GenBank/DDBJ whole genome shotgun (WGS) entry which is preliminary data.</text>
</comment>
<dbReference type="Proteomes" id="UP001165962">
    <property type="component" value="Unassembled WGS sequence"/>
</dbReference>
<gene>
    <name evidence="1" type="ORF">G9U52_13445</name>
</gene>
<proteinExistence type="predicted"/>
<reference evidence="1" key="1">
    <citation type="submission" date="2020-03" db="EMBL/GenBank/DDBJ databases">
        <title>Draft sequencing of Paenibacilllus sp. S3N08.</title>
        <authorList>
            <person name="Kim D.-U."/>
        </authorList>
    </citation>
    <scope>NUCLEOTIDE SEQUENCE</scope>
    <source>
        <strain evidence="1">S3N08</strain>
    </source>
</reference>
<dbReference type="RefSeq" id="WP_166150238.1">
    <property type="nucleotide sequence ID" value="NZ_JAAOIW010000004.1"/>
</dbReference>
<organism evidence="1 2">
    <name type="scientific">Paenibacillus agricola</name>
    <dbReference type="NCBI Taxonomy" id="2716264"/>
    <lineage>
        <taxon>Bacteria</taxon>
        <taxon>Bacillati</taxon>
        <taxon>Bacillota</taxon>
        <taxon>Bacilli</taxon>
        <taxon>Bacillales</taxon>
        <taxon>Paenibacillaceae</taxon>
        <taxon>Paenibacillus</taxon>
    </lineage>
</organism>
<evidence type="ECO:0000313" key="2">
    <source>
        <dbReference type="Proteomes" id="UP001165962"/>
    </source>
</evidence>
<dbReference type="EMBL" id="JAAOIW010000004">
    <property type="protein sequence ID" value="NHN30837.1"/>
    <property type="molecule type" value="Genomic_DNA"/>
</dbReference>
<evidence type="ECO:0000313" key="1">
    <source>
        <dbReference type="EMBL" id="NHN30837.1"/>
    </source>
</evidence>
<protein>
    <submittedName>
        <fullName evidence="1">Uncharacterized protein</fullName>
    </submittedName>
</protein>
<name>A0ABX0J7J1_9BACL</name>
<keyword evidence="2" id="KW-1185">Reference proteome</keyword>
<accession>A0ABX0J7J1</accession>